<proteinExistence type="predicted"/>
<keyword evidence="3" id="KW-1185">Reference proteome</keyword>
<feature type="chain" id="PRO_5014707171" description="Long-chain fatty acid transport protein" evidence="1">
    <location>
        <begin position="43"/>
        <end position="396"/>
    </location>
</feature>
<dbReference type="KEGG" id="maes:Ga0123461_0897"/>
<sequence>MFSLSKTSKKHYRNRTCLKYSEQAYQLILALLILLSSSTAMAAQTFDVEGSDLLLGVGSKSKALSGAVSAGVNDIYSVYWNPAGLAELTENQASISGQLNAKMIPVNFAGVALTGEWLRFAGLKSSIALSWITRLHVKATGAYTANDLESVFLRFALPDLPGDFNGTIESKTKDYRLTWAVMPEEDADWSFGVAVSRIDCKTFFCGVTADNPGQYKISTTKASTYAFHVGGKYFYSDDLTFAFNLNDINTKLDVAIKTVYQNGTVQNKVLQTSFPRDLTIGTQWRYSPDMIFSFDYQMMFGNYGNYKMNMQIARAGFEYIGDSLQYRFGLLAPLKIKMGNVSDLSKKAIFPVAPSLGIGWENESIAVDAALYMQLLMSAQRNRPVPGLDISLTSKF</sequence>
<protein>
    <recommendedName>
        <fullName evidence="4">Long-chain fatty acid transport protein</fullName>
    </recommendedName>
</protein>
<dbReference type="EMBL" id="CP018799">
    <property type="protein sequence ID" value="ATX79317.1"/>
    <property type="molecule type" value="Genomic_DNA"/>
</dbReference>
<evidence type="ECO:0000313" key="2">
    <source>
        <dbReference type="EMBL" id="ATX79317.1"/>
    </source>
</evidence>
<dbReference type="SUPFAM" id="SSF56935">
    <property type="entry name" value="Porins"/>
    <property type="match status" value="1"/>
</dbReference>
<feature type="signal peptide" evidence="1">
    <location>
        <begin position="1"/>
        <end position="42"/>
    </location>
</feature>
<evidence type="ECO:0000313" key="3">
    <source>
        <dbReference type="Proteomes" id="UP000231701"/>
    </source>
</evidence>
<evidence type="ECO:0000256" key="1">
    <source>
        <dbReference type="SAM" id="SignalP"/>
    </source>
</evidence>
<dbReference type="AlphaFoldDB" id="A0A2K8KWR1"/>
<gene>
    <name evidence="2" type="ORF">Ga0123461_0897</name>
</gene>
<dbReference type="Gene3D" id="2.40.160.60">
    <property type="entry name" value="Outer membrane protein transport protein (OMPP1/FadL/TodX)"/>
    <property type="match status" value="1"/>
</dbReference>
<organism evidence="2 3">
    <name type="scientific">Mariprofundus aestuarium</name>
    <dbReference type="NCBI Taxonomy" id="1921086"/>
    <lineage>
        <taxon>Bacteria</taxon>
        <taxon>Pseudomonadati</taxon>
        <taxon>Pseudomonadota</taxon>
        <taxon>Candidatius Mariprofundia</taxon>
        <taxon>Mariprofundales</taxon>
        <taxon>Mariprofundaceae</taxon>
        <taxon>Mariprofundus</taxon>
    </lineage>
</organism>
<evidence type="ECO:0008006" key="4">
    <source>
        <dbReference type="Google" id="ProtNLM"/>
    </source>
</evidence>
<keyword evidence="1" id="KW-0732">Signal</keyword>
<dbReference type="Proteomes" id="UP000231701">
    <property type="component" value="Chromosome"/>
</dbReference>
<accession>A0A2K8KWR1</accession>
<reference evidence="2 3" key="1">
    <citation type="submission" date="2016-12" db="EMBL/GenBank/DDBJ databases">
        <title>Isolation and genomic insights into novel planktonic Zetaproteobacteria from stratified waters of the Chesapeake Bay.</title>
        <authorList>
            <person name="McAllister S.M."/>
            <person name="Kato S."/>
            <person name="Chan C.S."/>
            <person name="Chiu B.K."/>
            <person name="Field E.K."/>
        </authorList>
    </citation>
    <scope>NUCLEOTIDE SEQUENCE [LARGE SCALE GENOMIC DNA]</scope>
    <source>
        <strain evidence="2 3">CP-5</strain>
    </source>
</reference>
<name>A0A2K8KWR1_MARES</name>